<dbReference type="PANTHER" id="PTHR43547">
    <property type="entry name" value="TWO-COMPONENT HISTIDINE KINASE"/>
    <property type="match status" value="1"/>
</dbReference>
<dbReference type="InterPro" id="IPR001789">
    <property type="entry name" value="Sig_transdc_resp-reg_receiver"/>
</dbReference>
<protein>
    <recommendedName>
        <fullName evidence="6">TctD transcriptional regulator</fullName>
    </recommendedName>
</protein>
<dbReference type="Pfam" id="PF00072">
    <property type="entry name" value="Response_reg"/>
    <property type="match status" value="1"/>
</dbReference>
<geneLocation type="plastid" evidence="5"/>
<evidence type="ECO:0000259" key="3">
    <source>
        <dbReference type="PROSITE" id="PS50043"/>
    </source>
</evidence>
<dbReference type="InterPro" id="IPR011006">
    <property type="entry name" value="CheY-like_superfamily"/>
</dbReference>
<feature type="modified residue" description="4-aspartylphosphate" evidence="2">
    <location>
        <position position="53"/>
    </location>
</feature>
<dbReference type="SMART" id="SM00421">
    <property type="entry name" value="HTH_LUXR"/>
    <property type="match status" value="1"/>
</dbReference>
<reference evidence="5" key="2">
    <citation type="submission" date="2019-04" db="EMBL/GenBank/DDBJ databases">
        <authorList>
            <person name="Pasella M."/>
        </authorList>
    </citation>
    <scope>NUCLEOTIDE SEQUENCE</scope>
    <source>
        <strain evidence="5">VRM320</strain>
    </source>
</reference>
<dbReference type="Gene3D" id="1.10.10.10">
    <property type="entry name" value="Winged helix-like DNA-binding domain superfamily/Winged helix DNA-binding domain"/>
    <property type="match status" value="1"/>
</dbReference>
<dbReference type="Gene3D" id="3.40.50.2300">
    <property type="match status" value="1"/>
</dbReference>
<organism evidence="5">
    <name type="scientific">Dicranema revolutum</name>
    <dbReference type="NCBI Taxonomy" id="239144"/>
    <lineage>
        <taxon>Eukaryota</taxon>
        <taxon>Rhodophyta</taxon>
        <taxon>Florideophyceae</taxon>
        <taxon>Rhodymeniophycidae</taxon>
        <taxon>Gigartinales</taxon>
        <taxon>Dicranemataceae</taxon>
        <taxon>Dicranema</taxon>
    </lineage>
</organism>
<feature type="domain" description="Response regulatory" evidence="4">
    <location>
        <begin position="4"/>
        <end position="120"/>
    </location>
</feature>
<dbReference type="PROSITE" id="PS50043">
    <property type="entry name" value="HTH_LUXR_2"/>
    <property type="match status" value="1"/>
</dbReference>
<dbReference type="Pfam" id="PF00196">
    <property type="entry name" value="GerE"/>
    <property type="match status" value="1"/>
</dbReference>
<keyword evidence="5" id="KW-0934">Plastid</keyword>
<sequence>MKKQILLVDDDITLSFAISSYLLSNNFSVYVANDVVAALYEVNTNVPDLIIADIMMPYLDGYDFLEILHSNQKFCDIPVIFLTAKGMTKDRIKGYNNGCNSYLIKPFDPEELVSIINNLLKHNSLSNKFVNLKKDTRLNSVKNFIHNLSPKEISVLQLVIKGFKNKEIAQKMKMSIRNVEKYVSKLLHKTSTRNRTELAQFININGINF</sequence>
<feature type="domain" description="HTH luxR-type" evidence="3">
    <location>
        <begin position="141"/>
        <end position="206"/>
    </location>
</feature>
<dbReference type="EMBL" id="MK814651">
    <property type="protein sequence ID" value="QCI06172.1"/>
    <property type="molecule type" value="Genomic_DNA"/>
</dbReference>
<evidence type="ECO:0000259" key="4">
    <source>
        <dbReference type="PROSITE" id="PS50110"/>
    </source>
</evidence>
<accession>A0A4D6WSU9</accession>
<proteinExistence type="predicted"/>
<name>A0A4D6WSU9_9FLOR</name>
<evidence type="ECO:0000313" key="5">
    <source>
        <dbReference type="EMBL" id="QCI06172.1"/>
    </source>
</evidence>
<dbReference type="PRINTS" id="PR00038">
    <property type="entry name" value="HTHLUXR"/>
</dbReference>
<dbReference type="SMART" id="SM00448">
    <property type="entry name" value="REC"/>
    <property type="match status" value="1"/>
</dbReference>
<dbReference type="InterPro" id="IPR000792">
    <property type="entry name" value="Tscrpt_reg_LuxR_C"/>
</dbReference>
<evidence type="ECO:0000256" key="2">
    <source>
        <dbReference type="PROSITE-ProRule" id="PRU00169"/>
    </source>
</evidence>
<dbReference type="CDD" id="cd06170">
    <property type="entry name" value="LuxR_C_like"/>
    <property type="match status" value="1"/>
</dbReference>
<keyword evidence="1 2" id="KW-0597">Phosphoprotein</keyword>
<dbReference type="PROSITE" id="PS50110">
    <property type="entry name" value="RESPONSE_REGULATORY"/>
    <property type="match status" value="1"/>
</dbReference>
<dbReference type="AlphaFoldDB" id="A0A4D6WSU9"/>
<dbReference type="GO" id="GO:0006355">
    <property type="term" value="P:regulation of DNA-templated transcription"/>
    <property type="evidence" value="ECO:0007669"/>
    <property type="project" value="InterPro"/>
</dbReference>
<reference evidence="5" key="1">
    <citation type="journal article" date="2019" name="Mol. Phylogenet. Evol.">
        <title>Morphological evolution and classification of the red algal order Ceramiales inferred using plastid phylogenomics.</title>
        <authorList>
            <person name="Diaz-Tapia P."/>
            <person name="Pasella M.M."/>
            <person name="Verbruggen H."/>
            <person name="Maggs C.A."/>
        </authorList>
    </citation>
    <scope>NUCLEOTIDE SEQUENCE</scope>
    <source>
        <strain evidence="5">VRM320</strain>
    </source>
</reference>
<dbReference type="GO" id="GO:0000155">
    <property type="term" value="F:phosphorelay sensor kinase activity"/>
    <property type="evidence" value="ECO:0007669"/>
    <property type="project" value="TreeGrafter"/>
</dbReference>
<evidence type="ECO:0000256" key="1">
    <source>
        <dbReference type="ARBA" id="ARBA00022553"/>
    </source>
</evidence>
<evidence type="ECO:0008006" key="6">
    <source>
        <dbReference type="Google" id="ProtNLM"/>
    </source>
</evidence>
<dbReference type="PANTHER" id="PTHR43547:SF2">
    <property type="entry name" value="HYBRID SIGNAL TRANSDUCTION HISTIDINE KINASE C"/>
    <property type="match status" value="1"/>
</dbReference>
<dbReference type="InterPro" id="IPR036388">
    <property type="entry name" value="WH-like_DNA-bd_sf"/>
</dbReference>
<dbReference type="SUPFAM" id="SSF52172">
    <property type="entry name" value="CheY-like"/>
    <property type="match status" value="1"/>
</dbReference>
<gene>
    <name evidence="5" type="primary">ycf29</name>
</gene>